<dbReference type="OrthoDB" id="9813814at2"/>
<evidence type="ECO:0000256" key="6">
    <source>
        <dbReference type="PIRSR" id="PIRSR600821-50"/>
    </source>
</evidence>
<protein>
    <recommendedName>
        <fullName evidence="5">Alanine racemase</fullName>
        <ecNumber evidence="5">5.1.1.1</ecNumber>
    </recommendedName>
</protein>
<evidence type="ECO:0000313" key="10">
    <source>
        <dbReference type="Proteomes" id="UP000483018"/>
    </source>
</evidence>
<comment type="pathway">
    <text evidence="5">Amino-acid biosynthesis; D-alanine biosynthesis; D-alanine from L-alanine: step 1/1.</text>
</comment>
<dbReference type="SMART" id="SM01005">
    <property type="entry name" value="Ala_racemase_C"/>
    <property type="match status" value="1"/>
</dbReference>
<comment type="catalytic activity">
    <reaction evidence="1 5">
        <text>L-alanine = D-alanine</text>
        <dbReference type="Rhea" id="RHEA:20249"/>
        <dbReference type="ChEBI" id="CHEBI:57416"/>
        <dbReference type="ChEBI" id="CHEBI:57972"/>
        <dbReference type="EC" id="5.1.1.1"/>
    </reaction>
</comment>
<dbReference type="PROSITE" id="PS00395">
    <property type="entry name" value="ALANINE_RACEMASE"/>
    <property type="match status" value="1"/>
</dbReference>
<dbReference type="GO" id="GO:0008784">
    <property type="term" value="F:alanine racemase activity"/>
    <property type="evidence" value="ECO:0007669"/>
    <property type="project" value="UniProtKB-UniRule"/>
</dbReference>
<feature type="domain" description="Alanine racemase C-terminal" evidence="8">
    <location>
        <begin position="247"/>
        <end position="375"/>
    </location>
</feature>
<dbReference type="HAMAP" id="MF_01201">
    <property type="entry name" value="Ala_racemase"/>
    <property type="match status" value="1"/>
</dbReference>
<evidence type="ECO:0000256" key="5">
    <source>
        <dbReference type="HAMAP-Rule" id="MF_01201"/>
    </source>
</evidence>
<dbReference type="CDD" id="cd00430">
    <property type="entry name" value="PLPDE_III_AR"/>
    <property type="match status" value="1"/>
</dbReference>
<dbReference type="PANTHER" id="PTHR30511:SF0">
    <property type="entry name" value="ALANINE RACEMASE, CATABOLIC-RELATED"/>
    <property type="match status" value="1"/>
</dbReference>
<dbReference type="NCBIfam" id="TIGR00492">
    <property type="entry name" value="alr"/>
    <property type="match status" value="1"/>
</dbReference>
<feature type="active site" description="Proton acceptor; specific for D-alanine" evidence="5">
    <location>
        <position position="39"/>
    </location>
</feature>
<dbReference type="GO" id="GO:0030170">
    <property type="term" value="F:pyridoxal phosphate binding"/>
    <property type="evidence" value="ECO:0007669"/>
    <property type="project" value="UniProtKB-UniRule"/>
</dbReference>
<keyword evidence="4 5" id="KW-0413">Isomerase</keyword>
<comment type="similarity">
    <text evidence="5">Belongs to the alanine racemase family.</text>
</comment>
<dbReference type="GO" id="GO:0009252">
    <property type="term" value="P:peptidoglycan biosynthetic process"/>
    <property type="evidence" value="ECO:0007669"/>
    <property type="project" value="TreeGrafter"/>
</dbReference>
<accession>A0A7C8HH38</accession>
<dbReference type="EMBL" id="WSLF01000003">
    <property type="protein sequence ID" value="KAE9635398.1"/>
    <property type="molecule type" value="Genomic_DNA"/>
</dbReference>
<dbReference type="UniPathway" id="UPA00042">
    <property type="reaction ID" value="UER00497"/>
</dbReference>
<dbReference type="GO" id="GO:0005829">
    <property type="term" value="C:cytosol"/>
    <property type="evidence" value="ECO:0007669"/>
    <property type="project" value="TreeGrafter"/>
</dbReference>
<dbReference type="RefSeq" id="WP_158739646.1">
    <property type="nucleotide sequence ID" value="NZ_JAFBEP010000001.1"/>
</dbReference>
<feature type="active site" description="Proton acceptor; specific for L-alanine" evidence="5">
    <location>
        <position position="268"/>
    </location>
</feature>
<proteinExistence type="inferred from homology"/>
<dbReference type="PRINTS" id="PR00992">
    <property type="entry name" value="ALARACEMASE"/>
</dbReference>
<sequence>MTQEFYRVIAEINLDAIAHNIHQIKNQVSEDTEIMAIVKADAYGHGAVEVSRVLIENGVHRLAVAILDEGEQLRKNNISVPILILGYTALEQAEEIVYYDFIQTVFSYDMAKAISDAAVRQSKTAAIHIKIDTGMGRIGLQPNQDSVNLIKEISKLPNLQIEGIFTHFSSADEKDPSFTELQFSRFTSFISQLEKEGVYIPIKHCSNSAGFIGYKNMHMNLIRPGIILYGLYPSDEVKKDTIHLKPAMTLKSQVVFIKEVDEDVPISYSRKFVTRRKTKVATIPVGYADGYSRRLSNKGRVLIKGKYAPIIGNICMDQFMVDVSDIPDVGVGDEVVLMGTQGEMTIGAEEIANHIDTINYEVICMVGKRIPRVYKQHEAIIKKINYVNELDETLNTQNVFGKDEKFA</sequence>
<dbReference type="Pfam" id="PF01168">
    <property type="entry name" value="Ala_racemase_N"/>
    <property type="match status" value="1"/>
</dbReference>
<dbReference type="PANTHER" id="PTHR30511">
    <property type="entry name" value="ALANINE RACEMASE"/>
    <property type="match status" value="1"/>
</dbReference>
<gene>
    <name evidence="9" type="primary">alr</name>
    <name evidence="9" type="ORF">GND95_04425</name>
</gene>
<organism evidence="9 10">
    <name type="scientific">Defluviitalea raffinosedens</name>
    <dbReference type="NCBI Taxonomy" id="1450156"/>
    <lineage>
        <taxon>Bacteria</taxon>
        <taxon>Bacillati</taxon>
        <taxon>Bacillota</taxon>
        <taxon>Clostridia</taxon>
        <taxon>Lachnospirales</taxon>
        <taxon>Defluviitaleaceae</taxon>
        <taxon>Defluviitalea</taxon>
    </lineage>
</organism>
<dbReference type="InterPro" id="IPR020622">
    <property type="entry name" value="Ala_racemase_pyridoxalP-BS"/>
</dbReference>
<dbReference type="GO" id="GO:0030632">
    <property type="term" value="P:D-alanine biosynthetic process"/>
    <property type="evidence" value="ECO:0007669"/>
    <property type="project" value="UniProtKB-UniRule"/>
</dbReference>
<feature type="modified residue" description="N6-(pyridoxal phosphate)lysine" evidence="5 6">
    <location>
        <position position="39"/>
    </location>
</feature>
<dbReference type="AlphaFoldDB" id="A0A7C8HH38"/>
<evidence type="ECO:0000313" key="9">
    <source>
        <dbReference type="EMBL" id="KAE9635398.1"/>
    </source>
</evidence>
<evidence type="ECO:0000256" key="7">
    <source>
        <dbReference type="PIRSR" id="PIRSR600821-52"/>
    </source>
</evidence>
<evidence type="ECO:0000256" key="2">
    <source>
        <dbReference type="ARBA" id="ARBA00001933"/>
    </source>
</evidence>
<feature type="binding site" evidence="5 7">
    <location>
        <position position="137"/>
    </location>
    <ligand>
        <name>substrate</name>
    </ligand>
</feature>
<dbReference type="InterPro" id="IPR001608">
    <property type="entry name" value="Ala_racemase_N"/>
</dbReference>
<dbReference type="SUPFAM" id="SSF50621">
    <property type="entry name" value="Alanine racemase C-terminal domain-like"/>
    <property type="match status" value="1"/>
</dbReference>
<dbReference type="InterPro" id="IPR029066">
    <property type="entry name" value="PLP-binding_barrel"/>
</dbReference>
<keyword evidence="10" id="KW-1185">Reference proteome</keyword>
<keyword evidence="3 5" id="KW-0663">Pyridoxal phosphate</keyword>
<evidence type="ECO:0000256" key="4">
    <source>
        <dbReference type="ARBA" id="ARBA00023235"/>
    </source>
</evidence>
<comment type="caution">
    <text evidence="9">The sequence shown here is derived from an EMBL/GenBank/DDBJ whole genome shotgun (WGS) entry which is preliminary data.</text>
</comment>
<dbReference type="InterPro" id="IPR000821">
    <property type="entry name" value="Ala_racemase"/>
</dbReference>
<feature type="binding site" evidence="5 7">
    <location>
        <position position="316"/>
    </location>
    <ligand>
        <name>substrate</name>
    </ligand>
</feature>
<dbReference type="Gene3D" id="2.40.37.10">
    <property type="entry name" value="Lyase, Ornithine Decarboxylase, Chain A, domain 1"/>
    <property type="match status" value="1"/>
</dbReference>
<comment type="cofactor">
    <cofactor evidence="2 5 6">
        <name>pyridoxal 5'-phosphate</name>
        <dbReference type="ChEBI" id="CHEBI:597326"/>
    </cofactor>
</comment>
<comment type="function">
    <text evidence="5">Catalyzes the interconversion of L-alanine and D-alanine. May also act on other amino acids.</text>
</comment>
<evidence type="ECO:0000256" key="3">
    <source>
        <dbReference type="ARBA" id="ARBA00022898"/>
    </source>
</evidence>
<evidence type="ECO:0000259" key="8">
    <source>
        <dbReference type="SMART" id="SM01005"/>
    </source>
</evidence>
<dbReference type="InterPro" id="IPR011079">
    <property type="entry name" value="Ala_racemase_C"/>
</dbReference>
<dbReference type="FunFam" id="2.40.37.10:FF:000006">
    <property type="entry name" value="Alanine racemase"/>
    <property type="match status" value="1"/>
</dbReference>
<dbReference type="Gene3D" id="3.20.20.10">
    <property type="entry name" value="Alanine racemase"/>
    <property type="match status" value="1"/>
</dbReference>
<dbReference type="Proteomes" id="UP000483018">
    <property type="component" value="Unassembled WGS sequence"/>
</dbReference>
<reference evidence="9 10" key="1">
    <citation type="submission" date="2019-12" db="EMBL/GenBank/DDBJ databases">
        <title>Defluviitalea raffinosedens, isolated from a biogas fermenter, genome sequencing and characterization.</title>
        <authorList>
            <person name="Rettenmaier R."/>
            <person name="Schneider M."/>
            <person name="Neuhaus K."/>
            <person name="Liebl W."/>
            <person name="Zverlov V."/>
        </authorList>
    </citation>
    <scope>NUCLEOTIDE SEQUENCE [LARGE SCALE GENOMIC DNA]</scope>
    <source>
        <strain evidence="9 10">249c-K6</strain>
    </source>
</reference>
<dbReference type="Pfam" id="PF00842">
    <property type="entry name" value="Ala_racemase_C"/>
    <property type="match status" value="1"/>
</dbReference>
<dbReference type="EC" id="5.1.1.1" evidence="5"/>
<name>A0A7C8HH38_9FIRM</name>
<dbReference type="InterPro" id="IPR009006">
    <property type="entry name" value="Ala_racemase/Decarboxylase_C"/>
</dbReference>
<dbReference type="FunFam" id="3.20.20.10:FF:000002">
    <property type="entry name" value="Alanine racemase"/>
    <property type="match status" value="1"/>
</dbReference>
<dbReference type="SUPFAM" id="SSF51419">
    <property type="entry name" value="PLP-binding barrel"/>
    <property type="match status" value="1"/>
</dbReference>
<evidence type="ECO:0000256" key="1">
    <source>
        <dbReference type="ARBA" id="ARBA00000316"/>
    </source>
</evidence>